<dbReference type="EMBL" id="JARKNE010000001">
    <property type="protein sequence ID" value="KAK5845888.1"/>
    <property type="molecule type" value="Genomic_DNA"/>
</dbReference>
<dbReference type="Proteomes" id="UP001358586">
    <property type="component" value="Chromosome 1"/>
</dbReference>
<dbReference type="InterPro" id="IPR021109">
    <property type="entry name" value="Peptidase_aspartic_dom_sf"/>
</dbReference>
<accession>A0ABR0R465</accession>
<name>A0ABR0R465_GOSAR</name>
<comment type="caution">
    <text evidence="1">The sequence shown here is derived from an EMBL/GenBank/DDBJ whole genome shotgun (WGS) entry which is preliminary data.</text>
</comment>
<reference evidence="1 2" key="1">
    <citation type="submission" date="2023-03" db="EMBL/GenBank/DDBJ databases">
        <title>WGS of Gossypium arboreum.</title>
        <authorList>
            <person name="Yu D."/>
        </authorList>
    </citation>
    <scope>NUCLEOTIDE SEQUENCE [LARGE SCALE GENOMIC DNA]</scope>
    <source>
        <tissue evidence="1">Leaf</tissue>
    </source>
</reference>
<dbReference type="PANTHER" id="PTHR33240:SF15">
    <property type="entry name" value="GAG-PRO-LIKE PROTEIN"/>
    <property type="match status" value="1"/>
</dbReference>
<proteinExistence type="predicted"/>
<dbReference type="PANTHER" id="PTHR33240">
    <property type="entry name" value="OS08G0508500 PROTEIN"/>
    <property type="match status" value="1"/>
</dbReference>
<evidence type="ECO:0000313" key="1">
    <source>
        <dbReference type="EMBL" id="KAK5845888.1"/>
    </source>
</evidence>
<protein>
    <submittedName>
        <fullName evidence="1">Uncharacterized protein</fullName>
    </submittedName>
</protein>
<evidence type="ECO:0000313" key="2">
    <source>
        <dbReference type="Proteomes" id="UP001358586"/>
    </source>
</evidence>
<sequence>MVANLKFKRILVNSGSTVKVLSWKACRKMGLKKRLLTKASTFYSFVNHLVKVKGSITLLVILEDSEHMTTESVKFYVIDHPMAYNVIFGRLIMRMATFYMKIKFPTKIGVCFLLPD</sequence>
<organism evidence="1 2">
    <name type="scientific">Gossypium arboreum</name>
    <name type="common">Tree cotton</name>
    <name type="synonym">Gossypium nanking</name>
    <dbReference type="NCBI Taxonomy" id="29729"/>
    <lineage>
        <taxon>Eukaryota</taxon>
        <taxon>Viridiplantae</taxon>
        <taxon>Streptophyta</taxon>
        <taxon>Embryophyta</taxon>
        <taxon>Tracheophyta</taxon>
        <taxon>Spermatophyta</taxon>
        <taxon>Magnoliopsida</taxon>
        <taxon>eudicotyledons</taxon>
        <taxon>Gunneridae</taxon>
        <taxon>Pentapetalae</taxon>
        <taxon>rosids</taxon>
        <taxon>malvids</taxon>
        <taxon>Malvales</taxon>
        <taxon>Malvaceae</taxon>
        <taxon>Malvoideae</taxon>
        <taxon>Gossypium</taxon>
    </lineage>
</organism>
<dbReference type="CDD" id="cd00303">
    <property type="entry name" value="retropepsin_like"/>
    <property type="match status" value="1"/>
</dbReference>
<keyword evidence="2" id="KW-1185">Reference proteome</keyword>
<dbReference type="Gene3D" id="2.40.70.10">
    <property type="entry name" value="Acid Proteases"/>
    <property type="match status" value="1"/>
</dbReference>
<gene>
    <name evidence="1" type="ORF">PVK06_002130</name>
</gene>